<feature type="transmembrane region" description="Helical" evidence="7">
    <location>
        <begin position="224"/>
        <end position="244"/>
    </location>
</feature>
<dbReference type="PANTHER" id="PTHR33048:SF131">
    <property type="entry name" value="INTEGRAL MEMBRANE PROTEIN"/>
    <property type="match status" value="1"/>
</dbReference>
<keyword evidence="3 7" id="KW-1133">Transmembrane helix</keyword>
<dbReference type="OrthoDB" id="5429740at2759"/>
<evidence type="ECO:0000256" key="5">
    <source>
        <dbReference type="ARBA" id="ARBA00038359"/>
    </source>
</evidence>
<dbReference type="RefSeq" id="XP_018078610.1">
    <property type="nucleotide sequence ID" value="XM_018212681.1"/>
</dbReference>
<sequence length="520" mass="56975">MSTSTIPPDLIPYLTHEKQDNSSVQNSIVTINSVFLVFICVTTGLRLWVRFRMLRSTGLDDILIIVALIFATFLSISSLVGESLGLGKHIWNLSPVLTDIPSATGKITKALYGAYLSYSTAITFTKFSIMATYVRIFPHGILRNTVYGTAIVVLCFWISSIFAIIFTCVPVSAAWDYNLKGHCYPIVNFFYASSAFNIATDVLLCVLPIPTLWALKLPKPQRTVLIILFSMGTFACVASILRLAHLNHLGSGSDVTYQTVSSLNWSVVEVDTGIVCASLSSLRPLGKRLIPNLFSQSSRASSPTEKNGLTNSLTRTNTYTASQTFTSRFLPPPPKIMRFNAIMSPIPTRPSRSGSIASVKSEIYVQKTFEVQTMKDLPAIPDPFRAPSRMADVGDVVQVQVPQNISHGTHTRIDSVEDVVQVDIPQLMSSISKGKGKEKEETMEVATEAPTLKWPTRTLTKGKHERDSSRSRLSVVGMFTADLLDFTSSEDEGLTTGRSSSESEDTIKGELQTEAGSSES</sequence>
<dbReference type="InterPro" id="IPR049326">
    <property type="entry name" value="Rhodopsin_dom_fungi"/>
</dbReference>
<dbReference type="InParanoid" id="A0A194XV97"/>
<keyword evidence="10" id="KW-1185">Reference proteome</keyword>
<organism evidence="9 10">
    <name type="scientific">Mollisia scopiformis</name>
    <name type="common">Conifer needle endophyte fungus</name>
    <name type="synonym">Phialocephala scopiformis</name>
    <dbReference type="NCBI Taxonomy" id="149040"/>
    <lineage>
        <taxon>Eukaryota</taxon>
        <taxon>Fungi</taxon>
        <taxon>Dikarya</taxon>
        <taxon>Ascomycota</taxon>
        <taxon>Pezizomycotina</taxon>
        <taxon>Leotiomycetes</taxon>
        <taxon>Helotiales</taxon>
        <taxon>Mollisiaceae</taxon>
        <taxon>Mollisia</taxon>
    </lineage>
</organism>
<gene>
    <name evidence="9" type="ORF">LY89DRAFT_663009</name>
</gene>
<evidence type="ECO:0000259" key="8">
    <source>
        <dbReference type="Pfam" id="PF20684"/>
    </source>
</evidence>
<evidence type="ECO:0000313" key="10">
    <source>
        <dbReference type="Proteomes" id="UP000070700"/>
    </source>
</evidence>
<evidence type="ECO:0000256" key="3">
    <source>
        <dbReference type="ARBA" id="ARBA00022989"/>
    </source>
</evidence>
<dbReference type="PANTHER" id="PTHR33048">
    <property type="entry name" value="PTH11-LIKE INTEGRAL MEMBRANE PROTEIN (AFU_ORTHOLOGUE AFUA_5G11245)"/>
    <property type="match status" value="1"/>
</dbReference>
<accession>A0A194XV97</accession>
<evidence type="ECO:0000313" key="9">
    <source>
        <dbReference type="EMBL" id="KUJ24255.1"/>
    </source>
</evidence>
<dbReference type="KEGG" id="psco:LY89DRAFT_663009"/>
<evidence type="ECO:0000256" key="2">
    <source>
        <dbReference type="ARBA" id="ARBA00022692"/>
    </source>
</evidence>
<evidence type="ECO:0000256" key="1">
    <source>
        <dbReference type="ARBA" id="ARBA00004141"/>
    </source>
</evidence>
<dbReference type="Pfam" id="PF20684">
    <property type="entry name" value="Fung_rhodopsin"/>
    <property type="match status" value="1"/>
</dbReference>
<dbReference type="InterPro" id="IPR052337">
    <property type="entry name" value="SAT4-like"/>
</dbReference>
<dbReference type="Proteomes" id="UP000070700">
    <property type="component" value="Unassembled WGS sequence"/>
</dbReference>
<keyword evidence="4 7" id="KW-0472">Membrane</keyword>
<feature type="transmembrane region" description="Helical" evidence="7">
    <location>
        <begin position="28"/>
        <end position="49"/>
    </location>
</feature>
<feature type="transmembrane region" description="Helical" evidence="7">
    <location>
        <begin position="146"/>
        <end position="175"/>
    </location>
</feature>
<keyword evidence="2 7" id="KW-0812">Transmembrane</keyword>
<reference evidence="9 10" key="1">
    <citation type="submission" date="2015-10" db="EMBL/GenBank/DDBJ databases">
        <title>Full genome of DAOMC 229536 Phialocephala scopiformis, a fungal endophyte of spruce producing the potent anti-insectan compound rugulosin.</title>
        <authorList>
            <consortium name="DOE Joint Genome Institute"/>
            <person name="Walker A.K."/>
            <person name="Frasz S.L."/>
            <person name="Seifert K.A."/>
            <person name="Miller J.D."/>
            <person name="Mondo S.J."/>
            <person name="Labutti K."/>
            <person name="Lipzen A."/>
            <person name="Dockter R."/>
            <person name="Kennedy M."/>
            <person name="Grigoriev I.V."/>
            <person name="Spatafora J.W."/>
        </authorList>
    </citation>
    <scope>NUCLEOTIDE SEQUENCE [LARGE SCALE GENOMIC DNA]</scope>
    <source>
        <strain evidence="9 10">CBS 120377</strain>
    </source>
</reference>
<feature type="transmembrane region" description="Helical" evidence="7">
    <location>
        <begin position="61"/>
        <end position="81"/>
    </location>
</feature>
<feature type="region of interest" description="Disordered" evidence="6">
    <location>
        <begin position="486"/>
        <end position="520"/>
    </location>
</feature>
<evidence type="ECO:0000256" key="7">
    <source>
        <dbReference type="SAM" id="Phobius"/>
    </source>
</evidence>
<comment type="subcellular location">
    <subcellularLocation>
        <location evidence="1">Membrane</location>
        <topology evidence="1">Multi-pass membrane protein</topology>
    </subcellularLocation>
</comment>
<dbReference type="AlphaFoldDB" id="A0A194XV97"/>
<name>A0A194XV97_MOLSC</name>
<dbReference type="GO" id="GO:0016020">
    <property type="term" value="C:membrane"/>
    <property type="evidence" value="ECO:0007669"/>
    <property type="project" value="UniProtKB-SubCell"/>
</dbReference>
<dbReference type="GeneID" id="28822407"/>
<evidence type="ECO:0000256" key="4">
    <source>
        <dbReference type="ARBA" id="ARBA00023136"/>
    </source>
</evidence>
<protein>
    <recommendedName>
        <fullName evidence="8">Rhodopsin domain-containing protein</fullName>
    </recommendedName>
</protein>
<evidence type="ECO:0000256" key="6">
    <source>
        <dbReference type="SAM" id="MobiDB-lite"/>
    </source>
</evidence>
<comment type="similarity">
    <text evidence="5">Belongs to the SAT4 family.</text>
</comment>
<feature type="transmembrane region" description="Helical" evidence="7">
    <location>
        <begin position="195"/>
        <end position="215"/>
    </location>
</feature>
<dbReference type="EMBL" id="KQ947404">
    <property type="protein sequence ID" value="KUJ24255.1"/>
    <property type="molecule type" value="Genomic_DNA"/>
</dbReference>
<proteinExistence type="inferred from homology"/>
<feature type="domain" description="Rhodopsin" evidence="8">
    <location>
        <begin position="45"/>
        <end position="286"/>
    </location>
</feature>
<feature type="transmembrane region" description="Helical" evidence="7">
    <location>
        <begin position="115"/>
        <end position="134"/>
    </location>
</feature>